<evidence type="ECO:0000256" key="8">
    <source>
        <dbReference type="ARBA" id="ARBA00022737"/>
    </source>
</evidence>
<dbReference type="AlphaFoldDB" id="A8LTS2"/>
<feature type="domain" description="PDZ" evidence="18">
    <location>
        <begin position="381"/>
        <end position="469"/>
    </location>
</feature>
<dbReference type="Pfam" id="PF13180">
    <property type="entry name" value="PDZ_2"/>
    <property type="match status" value="2"/>
</dbReference>
<dbReference type="SUPFAM" id="SSF50494">
    <property type="entry name" value="Trypsin-like serine proteases"/>
    <property type="match status" value="1"/>
</dbReference>
<feature type="active site" description="Charge relay system" evidence="14">
    <location>
        <position position="214"/>
    </location>
</feature>
<feature type="binding site" evidence="15">
    <location>
        <position position="140"/>
    </location>
    <ligand>
        <name>substrate</name>
    </ligand>
</feature>
<comment type="similarity">
    <text evidence="3">Belongs to the peptidase S1C family.</text>
</comment>
<dbReference type="RefSeq" id="WP_012187297.1">
    <property type="nucleotide sequence ID" value="NC_009956.1"/>
</dbReference>
<dbReference type="Gene3D" id="2.30.42.10">
    <property type="match status" value="2"/>
</dbReference>
<dbReference type="PRINTS" id="PR00834">
    <property type="entry name" value="PROTEASES2C"/>
</dbReference>
<evidence type="ECO:0000256" key="7">
    <source>
        <dbReference type="ARBA" id="ARBA00022729"/>
    </source>
</evidence>
<evidence type="ECO:0000256" key="12">
    <source>
        <dbReference type="ARBA" id="ARBA00023016"/>
    </source>
</evidence>
<dbReference type="PROSITE" id="PS50106">
    <property type="entry name" value="PDZ"/>
    <property type="match status" value="2"/>
</dbReference>
<evidence type="ECO:0000256" key="13">
    <source>
        <dbReference type="ARBA" id="ARBA00032850"/>
    </source>
</evidence>
<keyword evidence="10 19" id="KW-0378">Hydrolase</keyword>
<dbReference type="EC" id="3.4.21.107" evidence="4"/>
<evidence type="ECO:0000256" key="15">
    <source>
        <dbReference type="PIRSR" id="PIRSR611782-2"/>
    </source>
</evidence>
<feature type="compositionally biased region" description="Basic and acidic residues" evidence="16">
    <location>
        <begin position="374"/>
        <end position="384"/>
    </location>
</feature>
<feature type="region of interest" description="Disordered" evidence="16">
    <location>
        <begin position="358"/>
        <end position="385"/>
    </location>
</feature>
<dbReference type="InterPro" id="IPR009003">
    <property type="entry name" value="Peptidase_S1_PA"/>
</dbReference>
<dbReference type="Gene3D" id="2.40.10.120">
    <property type="match status" value="1"/>
</dbReference>
<dbReference type="PANTHER" id="PTHR22939">
    <property type="entry name" value="SERINE PROTEASE FAMILY S1C HTRA-RELATED"/>
    <property type="match status" value="1"/>
</dbReference>
<evidence type="ECO:0000256" key="5">
    <source>
        <dbReference type="ARBA" id="ARBA00013958"/>
    </source>
</evidence>
<dbReference type="Proteomes" id="UP000006833">
    <property type="component" value="Plasmid pDSHI02"/>
</dbReference>
<evidence type="ECO:0000256" key="10">
    <source>
        <dbReference type="ARBA" id="ARBA00022801"/>
    </source>
</evidence>
<evidence type="ECO:0000256" key="6">
    <source>
        <dbReference type="ARBA" id="ARBA00022670"/>
    </source>
</evidence>
<keyword evidence="11" id="KW-0720">Serine protease</keyword>
<dbReference type="OrthoDB" id="9758917at2"/>
<evidence type="ECO:0000256" key="4">
    <source>
        <dbReference type="ARBA" id="ARBA00013035"/>
    </source>
</evidence>
<dbReference type="InterPro" id="IPR001940">
    <property type="entry name" value="Peptidase_S1C"/>
</dbReference>
<evidence type="ECO:0000256" key="2">
    <source>
        <dbReference type="ARBA" id="ARBA00004418"/>
    </source>
</evidence>
<dbReference type="InterPro" id="IPR036034">
    <property type="entry name" value="PDZ_sf"/>
</dbReference>
<keyword evidence="6 19" id="KW-0645">Protease</keyword>
<dbReference type="InterPro" id="IPR011782">
    <property type="entry name" value="Pept_S1C_Do"/>
</dbReference>
<dbReference type="InterPro" id="IPR001478">
    <property type="entry name" value="PDZ"/>
</dbReference>
<evidence type="ECO:0000256" key="9">
    <source>
        <dbReference type="ARBA" id="ARBA00022764"/>
    </source>
</evidence>
<evidence type="ECO:0000256" key="1">
    <source>
        <dbReference type="ARBA" id="ARBA00001772"/>
    </source>
</evidence>
<dbReference type="SUPFAM" id="SSF50156">
    <property type="entry name" value="PDZ domain-like"/>
    <property type="match status" value="2"/>
</dbReference>
<dbReference type="SMART" id="SM00228">
    <property type="entry name" value="PDZ"/>
    <property type="match status" value="2"/>
</dbReference>
<dbReference type="GO" id="GO:0004252">
    <property type="term" value="F:serine-type endopeptidase activity"/>
    <property type="evidence" value="ECO:0007669"/>
    <property type="project" value="InterPro"/>
</dbReference>
<evidence type="ECO:0000256" key="3">
    <source>
        <dbReference type="ARBA" id="ARBA00010541"/>
    </source>
</evidence>
<evidence type="ECO:0000313" key="20">
    <source>
        <dbReference type="Proteomes" id="UP000006833"/>
    </source>
</evidence>
<proteinExistence type="inferred from homology"/>
<sequence>MYCLPALPRALAVLALLPAGGSALPAIAQQTDFDSPTDFSEMVTERLPAVVGILSTGPAPDPSPAIQPQLPPGMREFFGGPTPPTPQGPMRTQGSGFIISQDGLVVTNNHVIAGAEQIEVIMNDDRRLDAELIGTDPATDIALLRIENVTDLPHVVWGSSDDLSIGEWVVAIGNPFGLGGTVTAGIVSARARDINAGPYDSFIQTDAAINSGNSGGPLFDVSGDVVGVNTAIFSPTGGNVGIGFAVPSAVAERIVDDLQDDGRVERGWLGVQVQPVDEALARAFKFEDPQGVLLADVTKGSPAFEAGLEPGDVLLEIDGAAVDTPRDLTFAVADTPVGATVMVTYLRNGNRVQAEVTIGQRPDLQSATAQPDAGGRDDRSDADGPRIGVSVAPLSGELRAQAGIPNEVSGLLVQSVTQGSPAAEAGLRAGDVLVEAADVTLGQVETLRDAIARAAEEGETLLIRVFRGQGYNFVVVNLSEEVVSK</sequence>
<feature type="active site" description="Charge relay system" evidence="14">
    <location>
        <position position="140"/>
    </location>
</feature>
<comment type="subcellular location">
    <subcellularLocation>
        <location evidence="2">Periplasm</location>
    </subcellularLocation>
</comment>
<dbReference type="GO" id="GO:0006508">
    <property type="term" value="P:proteolysis"/>
    <property type="evidence" value="ECO:0007669"/>
    <property type="project" value="UniProtKB-KW"/>
</dbReference>
<evidence type="ECO:0000313" key="19">
    <source>
        <dbReference type="EMBL" id="ABV95639.1"/>
    </source>
</evidence>
<dbReference type="PANTHER" id="PTHR22939:SF130">
    <property type="entry name" value="PERIPLASMIC SERINE ENDOPROTEASE DEGP-LIKE-RELATED"/>
    <property type="match status" value="1"/>
</dbReference>
<keyword evidence="19" id="KW-0614">Plasmid</keyword>
<feature type="signal peptide" evidence="17">
    <location>
        <begin position="1"/>
        <end position="28"/>
    </location>
</feature>
<feature type="binding site" evidence="15">
    <location>
        <position position="110"/>
    </location>
    <ligand>
        <name>substrate</name>
    </ligand>
</feature>
<feature type="active site" description="Charge relay system" evidence="14">
    <location>
        <position position="110"/>
    </location>
</feature>
<organism evidence="19 20">
    <name type="scientific">Dinoroseobacter shibae (strain DSM 16493 / NCIMB 14021 / DFL 12)</name>
    <dbReference type="NCBI Taxonomy" id="398580"/>
    <lineage>
        <taxon>Bacteria</taxon>
        <taxon>Pseudomonadati</taxon>
        <taxon>Pseudomonadota</taxon>
        <taxon>Alphaproteobacteria</taxon>
        <taxon>Rhodobacterales</taxon>
        <taxon>Roseobacteraceae</taxon>
        <taxon>Dinoroseobacter</taxon>
    </lineage>
</organism>
<comment type="catalytic activity">
    <reaction evidence="1">
        <text>Acts on substrates that are at least partially unfolded. The cleavage site P1 residue is normally between a pair of hydrophobic residues, such as Val-|-Val.</text>
        <dbReference type="EC" id="3.4.21.107"/>
    </reaction>
</comment>
<evidence type="ECO:0000259" key="18">
    <source>
        <dbReference type="PROSITE" id="PS50106"/>
    </source>
</evidence>
<evidence type="ECO:0000256" key="16">
    <source>
        <dbReference type="SAM" id="MobiDB-lite"/>
    </source>
</evidence>
<feature type="chain" id="PRO_5038783763" description="Probable periplasmic serine endoprotease DegP-like" evidence="17">
    <location>
        <begin position="29"/>
        <end position="485"/>
    </location>
</feature>
<protein>
    <recommendedName>
        <fullName evidence="5">Probable periplasmic serine endoprotease DegP-like</fullName>
        <ecNumber evidence="4">3.4.21.107</ecNumber>
    </recommendedName>
    <alternativeName>
        <fullName evidence="13">Protease Do</fullName>
    </alternativeName>
</protein>
<dbReference type="CDD" id="cd10839">
    <property type="entry name" value="cpPDZ1_DegP-like"/>
    <property type="match status" value="1"/>
</dbReference>
<gene>
    <name evidence="19" type="ordered locus">Dshi_3911</name>
</gene>
<accession>A8LTS2</accession>
<dbReference type="NCBIfam" id="TIGR02037">
    <property type="entry name" value="degP_htrA_DO"/>
    <property type="match status" value="1"/>
</dbReference>
<name>A8LTS2_DINSH</name>
<keyword evidence="7 17" id="KW-0732">Signal</keyword>
<geneLocation type="plasmid" evidence="19 20">
    <name>pDSHI02</name>
</geneLocation>
<feature type="binding site" evidence="15">
    <location>
        <begin position="212"/>
        <end position="214"/>
    </location>
    <ligand>
        <name>substrate</name>
    </ligand>
</feature>
<dbReference type="EMBL" id="CP000832">
    <property type="protein sequence ID" value="ABV95639.1"/>
    <property type="molecule type" value="Genomic_DNA"/>
</dbReference>
<dbReference type="Pfam" id="PF13365">
    <property type="entry name" value="Trypsin_2"/>
    <property type="match status" value="1"/>
</dbReference>
<evidence type="ECO:0000256" key="11">
    <source>
        <dbReference type="ARBA" id="ARBA00022825"/>
    </source>
</evidence>
<feature type="domain" description="PDZ" evidence="18">
    <location>
        <begin position="263"/>
        <end position="322"/>
    </location>
</feature>
<keyword evidence="8" id="KW-0677">Repeat</keyword>
<keyword evidence="20" id="KW-1185">Reference proteome</keyword>
<keyword evidence="12" id="KW-0346">Stress response</keyword>
<dbReference type="HOGENOM" id="CLU_020120_1_0_5"/>
<keyword evidence="9" id="KW-0574">Periplasm</keyword>
<evidence type="ECO:0000256" key="14">
    <source>
        <dbReference type="PIRSR" id="PIRSR611782-1"/>
    </source>
</evidence>
<reference evidence="20" key="1">
    <citation type="journal article" date="2010" name="ISME J.">
        <title>The complete genome sequence of the algal symbiont Dinoroseobacter shibae: a hitchhiker's guide to life in the sea.</title>
        <authorList>
            <person name="Wagner-Dobler I."/>
            <person name="Ballhausen B."/>
            <person name="Berger M."/>
            <person name="Brinkhoff T."/>
            <person name="Buchholz I."/>
            <person name="Bunk B."/>
            <person name="Cypionka H."/>
            <person name="Daniel R."/>
            <person name="Drepper T."/>
            <person name="Gerdts G."/>
            <person name="Hahnke S."/>
            <person name="Han C."/>
            <person name="Jahn D."/>
            <person name="Kalhoefer D."/>
            <person name="Kiss H."/>
            <person name="Klenk H.P."/>
            <person name="Kyrpides N."/>
            <person name="Liebl W."/>
            <person name="Liesegang H."/>
            <person name="Meincke L."/>
            <person name="Pati A."/>
            <person name="Petersen J."/>
            <person name="Piekarski T."/>
            <person name="Pommerenke C."/>
            <person name="Pradella S."/>
            <person name="Pukall R."/>
            <person name="Rabus R."/>
            <person name="Stackebrandt E."/>
            <person name="Thole S."/>
            <person name="Thompson L."/>
            <person name="Tielen P."/>
            <person name="Tomasch J."/>
            <person name="von Jan M."/>
            <person name="Wanphrut N."/>
            <person name="Wichels A."/>
            <person name="Zech H."/>
            <person name="Simon M."/>
        </authorList>
    </citation>
    <scope>NUCLEOTIDE SEQUENCE [LARGE SCALE GENOMIC DNA]</scope>
    <source>
        <strain evidence="20">DSM 16493 / NCIMB 14021 / DFL 12</strain>
        <plasmid evidence="20">Plasmid pDSHI02</plasmid>
    </source>
</reference>
<evidence type="ECO:0000256" key="17">
    <source>
        <dbReference type="SAM" id="SignalP"/>
    </source>
</evidence>
<dbReference type="KEGG" id="dsh:Dshi_3911"/>